<protein>
    <recommendedName>
        <fullName evidence="3">Methyltransferase</fullName>
    </recommendedName>
</protein>
<organism evidence="1 2">
    <name type="scientific">Dethiosulfatarculus sandiegensis</name>
    <dbReference type="NCBI Taxonomy" id="1429043"/>
    <lineage>
        <taxon>Bacteria</taxon>
        <taxon>Pseudomonadati</taxon>
        <taxon>Thermodesulfobacteriota</taxon>
        <taxon>Desulfarculia</taxon>
        <taxon>Desulfarculales</taxon>
        <taxon>Desulfarculaceae</taxon>
        <taxon>Dethiosulfatarculus</taxon>
    </lineage>
</organism>
<dbReference type="EMBL" id="AZAC01000027">
    <property type="protein sequence ID" value="KIX12656.1"/>
    <property type="molecule type" value="Genomic_DNA"/>
</dbReference>
<dbReference type="AlphaFoldDB" id="A0A0D2JA93"/>
<name>A0A0D2JA93_9BACT</name>
<evidence type="ECO:0008006" key="3">
    <source>
        <dbReference type="Google" id="ProtNLM"/>
    </source>
</evidence>
<sequence length="209" mass="24128">MEKDDSPIFRYLYSNHRPKRHLEFGTWQGQGVVYCLEESEATVWTINLPFGEKKEQDRAAYSYNREQIPQIQKWLERIGIIPKAVQSTDSVGFIGRLYLEAGLGNRVNQIYCDSREWDHSAFQPGFFDSALIDGSHKAEVVISDTQKAFELVRPGGLIMWHDFCPPVMEKFEVVKGVTSALVNNWEFLNQEVSPLFWINPSWILAGIRK</sequence>
<dbReference type="InParanoid" id="A0A0D2JA93"/>
<proteinExistence type="predicted"/>
<dbReference type="STRING" id="1429043.X474_17895"/>
<evidence type="ECO:0000313" key="2">
    <source>
        <dbReference type="Proteomes" id="UP000032233"/>
    </source>
</evidence>
<accession>A0A0D2JA93</accession>
<dbReference type="Gene3D" id="3.40.50.150">
    <property type="entry name" value="Vaccinia Virus protein VP39"/>
    <property type="match status" value="1"/>
</dbReference>
<dbReference type="Proteomes" id="UP000032233">
    <property type="component" value="Unassembled WGS sequence"/>
</dbReference>
<reference evidence="1 2" key="1">
    <citation type="submission" date="2013-11" db="EMBL/GenBank/DDBJ databases">
        <title>Metagenomic analysis of a methanogenic consortium involved in long chain n-alkane degradation.</title>
        <authorList>
            <person name="Davidova I.A."/>
            <person name="Callaghan A.V."/>
            <person name="Wawrik B."/>
            <person name="Pruitt S."/>
            <person name="Marks C."/>
            <person name="Duncan K.E."/>
            <person name="Suflita J.M."/>
        </authorList>
    </citation>
    <scope>NUCLEOTIDE SEQUENCE [LARGE SCALE GENOMIC DNA]</scope>
    <source>
        <strain evidence="1 2">SPR</strain>
    </source>
</reference>
<dbReference type="SUPFAM" id="SSF53335">
    <property type="entry name" value="S-adenosyl-L-methionine-dependent methyltransferases"/>
    <property type="match status" value="1"/>
</dbReference>
<evidence type="ECO:0000313" key="1">
    <source>
        <dbReference type="EMBL" id="KIX12656.1"/>
    </source>
</evidence>
<gene>
    <name evidence="1" type="ORF">X474_17895</name>
</gene>
<comment type="caution">
    <text evidence="1">The sequence shown here is derived from an EMBL/GenBank/DDBJ whole genome shotgun (WGS) entry which is preliminary data.</text>
</comment>
<keyword evidence="2" id="KW-1185">Reference proteome</keyword>
<dbReference type="Pfam" id="PF13578">
    <property type="entry name" value="Methyltransf_24"/>
    <property type="match status" value="1"/>
</dbReference>
<dbReference type="InterPro" id="IPR029063">
    <property type="entry name" value="SAM-dependent_MTases_sf"/>
</dbReference>